<accession>A0ABR4DKU8</accession>
<feature type="compositionally biased region" description="Low complexity" evidence="1">
    <location>
        <begin position="216"/>
        <end position="230"/>
    </location>
</feature>
<evidence type="ECO:0000313" key="2">
    <source>
        <dbReference type="EMBL" id="KAL2270182.1"/>
    </source>
</evidence>
<dbReference type="Proteomes" id="UP001600064">
    <property type="component" value="Unassembled WGS sequence"/>
</dbReference>
<proteinExistence type="predicted"/>
<dbReference type="PANTHER" id="PTHR36847:SF1">
    <property type="entry name" value="AMIDOLIGASE ENZYME"/>
    <property type="match status" value="1"/>
</dbReference>
<gene>
    <name evidence="2" type="ORF">VTJ83DRAFT_2366</name>
</gene>
<name>A0ABR4DKU8_9PEZI</name>
<feature type="compositionally biased region" description="Low complexity" evidence="1">
    <location>
        <begin position="580"/>
        <end position="589"/>
    </location>
</feature>
<evidence type="ECO:0000256" key="1">
    <source>
        <dbReference type="SAM" id="MobiDB-lite"/>
    </source>
</evidence>
<feature type="region of interest" description="Disordered" evidence="1">
    <location>
        <begin position="568"/>
        <end position="589"/>
    </location>
</feature>
<sequence length="589" mass="66163">MPPPAVQASENNELTFGVELEFLFYFRAPNVDPRNLNDGRDCVPVPWTIPADWIESDPRLPPAPVLPDGILPEVPIELIDPDPEDMAGTALGWAMGLVRKAILTVPGARVQGHTVPWDETYNSMYVYLDIDDGPTGWCVKRDASVDEVELQIDGYRCVGIEVNSPPLWDVPESHRHVYQVVQTLTSRFLLRVHPRCGFHVHVGAGGVDEARPPEPRSSSSSSWAAESAWGSPIPKPAKRHDLAVLKRAAALMWAADGVLSHAHPVERGCNRYAPSIRFASRLAHGLCARHRVRKDAFGDEHVGVMELPIPSQHDRAWLPPNQRRRLPRLEPARRFPGARADPLPVRAHEWFQRLSVGQFGADRPERGTLANPTVLSGMQPIMMCANAEQLALLLCAPRAGVRGYAHGESRLNYNLCKYLPHPRSSRAYYASGTVEFREATGSLSADWIATWSGVCLGLFRFARDASDARFWAVIRKLAAAEEAEEDPDPGRQQRGGYDVVSLLHDLGLFSEALCLEAKLRDKTKSLWYPNFLVFGERIQDVDNIERRERLYYNMLEWQRNLLERLMAQEKANKASEPSSQQQQQQRDTR</sequence>
<dbReference type="EMBL" id="JAZGUE010000002">
    <property type="protein sequence ID" value="KAL2270182.1"/>
    <property type="molecule type" value="Genomic_DNA"/>
</dbReference>
<dbReference type="RefSeq" id="XP_070868906.1">
    <property type="nucleotide sequence ID" value="XM_071008628.1"/>
</dbReference>
<protein>
    <recommendedName>
        <fullName evidence="4">Amidoligase enzyme</fullName>
    </recommendedName>
</protein>
<comment type="caution">
    <text evidence="2">The sequence shown here is derived from an EMBL/GenBank/DDBJ whole genome shotgun (WGS) entry which is preliminary data.</text>
</comment>
<organism evidence="2 3">
    <name type="scientific">Remersonia thermophila</name>
    <dbReference type="NCBI Taxonomy" id="72144"/>
    <lineage>
        <taxon>Eukaryota</taxon>
        <taxon>Fungi</taxon>
        <taxon>Dikarya</taxon>
        <taxon>Ascomycota</taxon>
        <taxon>Pezizomycotina</taxon>
        <taxon>Sordariomycetes</taxon>
        <taxon>Sordariomycetidae</taxon>
        <taxon>Sordariales</taxon>
        <taxon>Sordariales incertae sedis</taxon>
        <taxon>Remersonia</taxon>
    </lineage>
</organism>
<dbReference type="GeneID" id="98123272"/>
<dbReference type="PANTHER" id="PTHR36847">
    <property type="entry name" value="AMIDOLIGASE ENZYME"/>
    <property type="match status" value="1"/>
</dbReference>
<reference evidence="2 3" key="1">
    <citation type="journal article" date="2024" name="Commun. Biol.">
        <title>Comparative genomic analysis of thermophilic fungi reveals convergent evolutionary adaptations and gene losses.</title>
        <authorList>
            <person name="Steindorff A.S."/>
            <person name="Aguilar-Pontes M.V."/>
            <person name="Robinson A.J."/>
            <person name="Andreopoulos B."/>
            <person name="LaButti K."/>
            <person name="Kuo A."/>
            <person name="Mondo S."/>
            <person name="Riley R."/>
            <person name="Otillar R."/>
            <person name="Haridas S."/>
            <person name="Lipzen A."/>
            <person name="Grimwood J."/>
            <person name="Schmutz J."/>
            <person name="Clum A."/>
            <person name="Reid I.D."/>
            <person name="Moisan M.C."/>
            <person name="Butler G."/>
            <person name="Nguyen T.T.M."/>
            <person name="Dewar K."/>
            <person name="Conant G."/>
            <person name="Drula E."/>
            <person name="Henrissat B."/>
            <person name="Hansel C."/>
            <person name="Singer S."/>
            <person name="Hutchinson M.I."/>
            <person name="de Vries R.P."/>
            <person name="Natvig D.O."/>
            <person name="Powell A.J."/>
            <person name="Tsang A."/>
            <person name="Grigoriev I.V."/>
        </authorList>
    </citation>
    <scope>NUCLEOTIDE SEQUENCE [LARGE SCALE GENOMIC DNA]</scope>
    <source>
        <strain evidence="2 3">ATCC 22073</strain>
    </source>
</reference>
<keyword evidence="3" id="KW-1185">Reference proteome</keyword>
<evidence type="ECO:0008006" key="4">
    <source>
        <dbReference type="Google" id="ProtNLM"/>
    </source>
</evidence>
<evidence type="ECO:0000313" key="3">
    <source>
        <dbReference type="Proteomes" id="UP001600064"/>
    </source>
</evidence>
<feature type="region of interest" description="Disordered" evidence="1">
    <location>
        <begin position="207"/>
        <end position="230"/>
    </location>
</feature>